<reference evidence="1 2" key="1">
    <citation type="journal article" date="2012" name="J. Bacteriol.">
        <title>Genome sequence of the highly efficient arsenite-oxidizing bacterium Achromobacter arsenitoxydans SY8.</title>
        <authorList>
            <person name="Li X."/>
            <person name="Hu Y."/>
            <person name="Gong J."/>
            <person name="Lin Y."/>
            <person name="Johnstone L."/>
            <person name="Rensing C."/>
            <person name="Wang G."/>
        </authorList>
    </citation>
    <scope>NUCLEOTIDE SEQUENCE [LARGE SCALE GENOMIC DNA]</scope>
    <source>
        <strain evidence="1 2">SY8</strain>
    </source>
</reference>
<proteinExistence type="predicted"/>
<dbReference type="EMBL" id="AGUF01000057">
    <property type="protein sequence ID" value="EHK64771.1"/>
    <property type="molecule type" value="Genomic_DNA"/>
</dbReference>
<dbReference type="Proteomes" id="UP000003113">
    <property type="component" value="Unassembled WGS sequence"/>
</dbReference>
<keyword evidence="2" id="KW-1185">Reference proteome</keyword>
<comment type="caution">
    <text evidence="1">The sequence shown here is derived from an EMBL/GenBank/DDBJ whole genome shotgun (WGS) entry which is preliminary data.</text>
</comment>
<dbReference type="STRING" id="477184.KYC_18210"/>
<evidence type="ECO:0000313" key="1">
    <source>
        <dbReference type="EMBL" id="EHK64771.1"/>
    </source>
</evidence>
<sequence length="70" mass="7107">MTAAATPGPKSNEHDTVETIRTVNSLAVRGGMISSPRIAAIAAGTPYAIATFKAASPPSPVELGSIEMLL</sequence>
<dbReference type="PATRIC" id="fig|477184.5.peg.3591"/>
<evidence type="ECO:0000313" key="2">
    <source>
        <dbReference type="Proteomes" id="UP000003113"/>
    </source>
</evidence>
<gene>
    <name evidence="1" type="ORF">KYC_18210</name>
</gene>
<name>H0FAE0_9BURK</name>
<organism evidence="1 2">
    <name type="scientific">Achromobacter arsenitoxydans SY8</name>
    <dbReference type="NCBI Taxonomy" id="477184"/>
    <lineage>
        <taxon>Bacteria</taxon>
        <taxon>Pseudomonadati</taxon>
        <taxon>Pseudomonadota</taxon>
        <taxon>Betaproteobacteria</taxon>
        <taxon>Burkholderiales</taxon>
        <taxon>Alcaligenaceae</taxon>
        <taxon>Achromobacter</taxon>
    </lineage>
</organism>
<protein>
    <submittedName>
        <fullName evidence="1">Uncharacterized protein</fullName>
    </submittedName>
</protein>
<accession>H0FAE0</accession>
<dbReference type="AlphaFoldDB" id="H0FAE0"/>